<gene>
    <name evidence="2" type="ORF">XAT740_LOCUS26897</name>
</gene>
<protein>
    <submittedName>
        <fullName evidence="2">Uncharacterized protein</fullName>
    </submittedName>
</protein>
<organism evidence="2 3">
    <name type="scientific">Adineta ricciae</name>
    <name type="common">Rotifer</name>
    <dbReference type="NCBI Taxonomy" id="249248"/>
    <lineage>
        <taxon>Eukaryota</taxon>
        <taxon>Metazoa</taxon>
        <taxon>Spiralia</taxon>
        <taxon>Gnathifera</taxon>
        <taxon>Rotifera</taxon>
        <taxon>Eurotatoria</taxon>
        <taxon>Bdelloidea</taxon>
        <taxon>Adinetida</taxon>
        <taxon>Adinetidae</taxon>
        <taxon>Adineta</taxon>
    </lineage>
</organism>
<evidence type="ECO:0000256" key="1">
    <source>
        <dbReference type="SAM" id="Phobius"/>
    </source>
</evidence>
<keyword evidence="1" id="KW-1133">Transmembrane helix</keyword>
<keyword evidence="1" id="KW-0472">Membrane</keyword>
<evidence type="ECO:0000313" key="2">
    <source>
        <dbReference type="EMBL" id="CAF1263326.1"/>
    </source>
</evidence>
<accession>A0A815AYR7</accession>
<evidence type="ECO:0000313" key="3">
    <source>
        <dbReference type="Proteomes" id="UP000663828"/>
    </source>
</evidence>
<sequence length="220" mass="25456">MGTTFKSKCQRVGCSAHCIKKQLEHAFIRKEVEKVSVACGIAQELFLQAKTNVQHILILDSMTLINVFLLIFGELFVILDDTHLNYFLLLYRDLLEQICSFLKVFDQVMEELSEDKTPTIYKVFPLRQRLLNHCDLKTIDHDSIKELKVFLSTKPQPDQSTTAENILSESFDLPIEEQDSEAVVPLDQELTRYLALNETISANDDVLLFWKNYLRLLLRS</sequence>
<keyword evidence="3" id="KW-1185">Reference proteome</keyword>
<dbReference type="InterPro" id="IPR012337">
    <property type="entry name" value="RNaseH-like_sf"/>
</dbReference>
<feature type="transmembrane region" description="Helical" evidence="1">
    <location>
        <begin position="56"/>
        <end position="79"/>
    </location>
</feature>
<proteinExistence type="predicted"/>
<reference evidence="2" key="1">
    <citation type="submission" date="2021-02" db="EMBL/GenBank/DDBJ databases">
        <authorList>
            <person name="Nowell W R."/>
        </authorList>
    </citation>
    <scope>NUCLEOTIDE SEQUENCE</scope>
</reference>
<dbReference type="Proteomes" id="UP000663828">
    <property type="component" value="Unassembled WGS sequence"/>
</dbReference>
<keyword evidence="1" id="KW-0812">Transmembrane</keyword>
<name>A0A815AYR7_ADIRI</name>
<dbReference type="SUPFAM" id="SSF53098">
    <property type="entry name" value="Ribonuclease H-like"/>
    <property type="match status" value="1"/>
</dbReference>
<dbReference type="EMBL" id="CAJNOR010002212">
    <property type="protein sequence ID" value="CAF1263326.1"/>
    <property type="molecule type" value="Genomic_DNA"/>
</dbReference>
<dbReference type="AlphaFoldDB" id="A0A815AYR7"/>
<comment type="caution">
    <text evidence="2">The sequence shown here is derived from an EMBL/GenBank/DDBJ whole genome shotgun (WGS) entry which is preliminary data.</text>
</comment>